<dbReference type="PANTHER" id="PTHR37299:SF1">
    <property type="entry name" value="STAGE 0 SPORULATION PROTEIN A HOMOLOG"/>
    <property type="match status" value="1"/>
</dbReference>
<comment type="caution">
    <text evidence="3">The sequence shown here is derived from an EMBL/GenBank/DDBJ whole genome shotgun (WGS) entry which is preliminary data.</text>
</comment>
<dbReference type="Pfam" id="PF04397">
    <property type="entry name" value="LytTR"/>
    <property type="match status" value="1"/>
</dbReference>
<dbReference type="EMBL" id="JAJEWP010000007">
    <property type="protein sequence ID" value="MCC2618124.1"/>
    <property type="molecule type" value="Genomic_DNA"/>
</dbReference>
<reference evidence="3 4" key="1">
    <citation type="submission" date="2021-10" db="EMBL/GenBank/DDBJ databases">
        <title>Draft genome of Aestuariibacter halophilus JC2043.</title>
        <authorList>
            <person name="Emsley S.A."/>
            <person name="Pfannmuller K.M."/>
            <person name="Ushijima B."/>
            <person name="Saw J.H."/>
            <person name="Videau P."/>
        </authorList>
    </citation>
    <scope>NUCLEOTIDE SEQUENCE [LARGE SCALE GENOMIC DNA]</scope>
    <source>
        <strain evidence="3 4">JC2043</strain>
    </source>
</reference>
<dbReference type="SUPFAM" id="SSF52172">
    <property type="entry name" value="CheY-like"/>
    <property type="match status" value="1"/>
</dbReference>
<name>A0ABS8GCJ4_9ALTE</name>
<protein>
    <submittedName>
        <fullName evidence="3">LytTR family transcriptional regulator</fullName>
    </submittedName>
</protein>
<organism evidence="3 4">
    <name type="scientific">Fluctibacter halophilus</name>
    <dbReference type="NCBI Taxonomy" id="226011"/>
    <lineage>
        <taxon>Bacteria</taxon>
        <taxon>Pseudomonadati</taxon>
        <taxon>Pseudomonadota</taxon>
        <taxon>Gammaproteobacteria</taxon>
        <taxon>Alteromonadales</taxon>
        <taxon>Alteromonadaceae</taxon>
        <taxon>Fluctibacter</taxon>
    </lineage>
</organism>
<accession>A0ABS8GCJ4</accession>
<dbReference type="SMART" id="SM00850">
    <property type="entry name" value="LytTR"/>
    <property type="match status" value="1"/>
</dbReference>
<dbReference type="PROSITE" id="PS50930">
    <property type="entry name" value="HTH_LYTTR"/>
    <property type="match status" value="1"/>
</dbReference>
<proteinExistence type="predicted"/>
<dbReference type="Proteomes" id="UP001520878">
    <property type="component" value="Unassembled WGS sequence"/>
</dbReference>
<keyword evidence="4" id="KW-1185">Reference proteome</keyword>
<dbReference type="InterPro" id="IPR011006">
    <property type="entry name" value="CheY-like_superfamily"/>
</dbReference>
<dbReference type="InterPro" id="IPR007492">
    <property type="entry name" value="LytTR_DNA-bd_dom"/>
</dbReference>
<dbReference type="PANTHER" id="PTHR37299">
    <property type="entry name" value="TRANSCRIPTIONAL REGULATOR-RELATED"/>
    <property type="match status" value="1"/>
</dbReference>
<evidence type="ECO:0000259" key="2">
    <source>
        <dbReference type="PROSITE" id="PS50930"/>
    </source>
</evidence>
<feature type="domain" description="HTH LytTR-type" evidence="2">
    <location>
        <begin position="138"/>
        <end position="240"/>
    </location>
</feature>
<gene>
    <name evidence="3" type="ORF">LJ739_17850</name>
</gene>
<evidence type="ECO:0000256" key="1">
    <source>
        <dbReference type="ARBA" id="ARBA00023012"/>
    </source>
</evidence>
<evidence type="ECO:0000313" key="3">
    <source>
        <dbReference type="EMBL" id="MCC2618124.1"/>
    </source>
</evidence>
<dbReference type="RefSeq" id="WP_229162859.1">
    <property type="nucleotide sequence ID" value="NZ_JAJEWP010000007.1"/>
</dbReference>
<dbReference type="Gene3D" id="2.40.50.1020">
    <property type="entry name" value="LytTr DNA-binding domain"/>
    <property type="match status" value="1"/>
</dbReference>
<evidence type="ECO:0000313" key="4">
    <source>
        <dbReference type="Proteomes" id="UP001520878"/>
    </source>
</evidence>
<keyword evidence="1" id="KW-0902">Two-component regulatory system</keyword>
<sequence>MHIICEHGLSAIEQIATAAREQGLECNVVDYENMLNAIQSIGNTSLAIAFLRYDTSAALEEYVVQLQSPDTFVVLVVEHFEHYSDALKQNADGYLLIPFTTRNVIAQIASIITQHQVVNTLLSNRQKPVKSLQHSPRIALREVGRTRFIKLDEISYVRGAGNYIELCLNSGKKILHCALMKDMERDLIATQFVRIHKSVIVRKDLISELRRNRSGSYDVVLDSGEVFQVSRSRKHILEAL</sequence>
<dbReference type="InterPro" id="IPR046947">
    <property type="entry name" value="LytR-like"/>
</dbReference>